<dbReference type="RefSeq" id="WP_095616099.1">
    <property type="nucleotide sequence ID" value="NZ_NSKD01000001.1"/>
</dbReference>
<dbReference type="Proteomes" id="UP000218896">
    <property type="component" value="Unassembled WGS sequence"/>
</dbReference>
<dbReference type="OrthoDB" id="5731249at2"/>
<name>A0A2A2F907_9GAMM</name>
<keyword evidence="2" id="KW-1185">Reference proteome</keyword>
<dbReference type="AlphaFoldDB" id="A0A2A2F907"/>
<accession>A0A2A2F907</accession>
<sequence>MTPESITQIIAQAVAREAAGGQFQQALRARAEALHGLFRVEADDPTAALYGFAREYVEMTPGLIHCVRICAERAGVGALFHPFLKTATGYFAHPSVLLAGYEGLEGLLIKAYQCHRLMEEMYENNRSFRNSHLLEPEATQANLLVHHLIGEPFANELDQAILITVRQIVGSGDYYDLDLAPFVAQASDEAWQWMHEYWTNLLARNGIHFRFSFRSAL</sequence>
<proteinExistence type="predicted"/>
<reference evidence="1 2" key="1">
    <citation type="submission" date="2017-08" db="EMBL/GenBank/DDBJ databases">
        <title>Halovibrio sewagensis sp. nov., isolated from wastewater of high salinity.</title>
        <authorList>
            <person name="Dong X."/>
            <person name="Zhang G."/>
        </authorList>
    </citation>
    <scope>NUCLEOTIDE SEQUENCE [LARGE SCALE GENOMIC DNA]</scope>
    <source>
        <strain evidence="1 2">YL5-2</strain>
    </source>
</reference>
<gene>
    <name evidence="1" type="ORF">CK501_02290</name>
</gene>
<organism evidence="1 2">
    <name type="scientific">Halovibrio salipaludis</name>
    <dbReference type="NCBI Taxonomy" id="2032626"/>
    <lineage>
        <taxon>Bacteria</taxon>
        <taxon>Pseudomonadati</taxon>
        <taxon>Pseudomonadota</taxon>
        <taxon>Gammaproteobacteria</taxon>
        <taxon>Oceanospirillales</taxon>
        <taxon>Halomonadaceae</taxon>
        <taxon>Halovibrio</taxon>
    </lineage>
</organism>
<evidence type="ECO:0000313" key="2">
    <source>
        <dbReference type="Proteomes" id="UP000218896"/>
    </source>
</evidence>
<dbReference type="EMBL" id="NSKD01000001">
    <property type="protein sequence ID" value="PAU82001.1"/>
    <property type="molecule type" value="Genomic_DNA"/>
</dbReference>
<comment type="caution">
    <text evidence="1">The sequence shown here is derived from an EMBL/GenBank/DDBJ whole genome shotgun (WGS) entry which is preliminary data.</text>
</comment>
<protein>
    <submittedName>
        <fullName evidence="1">Uncharacterized protein</fullName>
    </submittedName>
</protein>
<evidence type="ECO:0000313" key="1">
    <source>
        <dbReference type="EMBL" id="PAU82001.1"/>
    </source>
</evidence>